<evidence type="ECO:0000256" key="5">
    <source>
        <dbReference type="ARBA" id="ARBA00022963"/>
    </source>
</evidence>
<dbReference type="InterPro" id="IPR029045">
    <property type="entry name" value="ClpP/crotonase-like_dom_sf"/>
</dbReference>
<organism evidence="17 18">
    <name type="scientific">Mangrovimicrobium sediminis</name>
    <dbReference type="NCBI Taxonomy" id="2562682"/>
    <lineage>
        <taxon>Bacteria</taxon>
        <taxon>Pseudomonadati</taxon>
        <taxon>Pseudomonadota</taxon>
        <taxon>Gammaproteobacteria</taxon>
        <taxon>Cellvibrionales</taxon>
        <taxon>Halieaceae</taxon>
        <taxon>Mangrovimicrobium</taxon>
    </lineage>
</organism>
<dbReference type="PANTHER" id="PTHR23309:SF51">
    <property type="entry name" value="3-HYDROXYACYL-COA DEHYDROGENASE-RELATED"/>
    <property type="match status" value="1"/>
</dbReference>
<dbReference type="GO" id="GO:0003857">
    <property type="term" value="F:(3S)-3-hydroxyacyl-CoA dehydrogenase (NAD+) activity"/>
    <property type="evidence" value="ECO:0007669"/>
    <property type="project" value="UniProtKB-EC"/>
</dbReference>
<dbReference type="InterPro" id="IPR018376">
    <property type="entry name" value="Enoyl-CoA_hyd/isom_CS"/>
</dbReference>
<evidence type="ECO:0000256" key="6">
    <source>
        <dbReference type="ARBA" id="ARBA00023002"/>
    </source>
</evidence>
<dbReference type="PROSITE" id="PS00166">
    <property type="entry name" value="ENOYL_COA_HYDRATASE"/>
    <property type="match status" value="1"/>
</dbReference>
<evidence type="ECO:0000256" key="11">
    <source>
        <dbReference type="ARBA" id="ARBA00023239"/>
    </source>
</evidence>
<dbReference type="AlphaFoldDB" id="A0A4Z0M4S7"/>
<comment type="catalytic activity">
    <reaction evidence="13">
        <text>a (3S)-3-hydroxyacyl-CoA + NAD(+) = a 3-oxoacyl-CoA + NADH + H(+)</text>
        <dbReference type="Rhea" id="RHEA:22432"/>
        <dbReference type="ChEBI" id="CHEBI:15378"/>
        <dbReference type="ChEBI" id="CHEBI:57318"/>
        <dbReference type="ChEBI" id="CHEBI:57540"/>
        <dbReference type="ChEBI" id="CHEBI:57945"/>
        <dbReference type="ChEBI" id="CHEBI:90726"/>
        <dbReference type="EC" id="1.1.1.35"/>
    </reaction>
</comment>
<evidence type="ECO:0000256" key="12">
    <source>
        <dbReference type="ARBA" id="ARBA00023268"/>
    </source>
</evidence>
<name>A0A4Z0M4S7_9GAMM</name>
<dbReference type="PANTHER" id="PTHR23309">
    <property type="entry name" value="3-HYDROXYACYL-COA DEHYROGENASE"/>
    <property type="match status" value="1"/>
</dbReference>
<accession>A0A4Z0M4S7</accession>
<keyword evidence="6" id="KW-0560">Oxidoreductase</keyword>
<dbReference type="Gene3D" id="1.10.1040.50">
    <property type="match status" value="1"/>
</dbReference>
<keyword evidence="9" id="KW-0576">Peroxisome</keyword>
<protein>
    <submittedName>
        <fullName evidence="17">3-hydroxyacyl-CoA dehydrogenase</fullName>
    </submittedName>
</protein>
<keyword evidence="5" id="KW-0442">Lipid degradation</keyword>
<keyword evidence="4" id="KW-0276">Fatty acid metabolism</keyword>
<dbReference type="GO" id="GO:0006635">
    <property type="term" value="P:fatty acid beta-oxidation"/>
    <property type="evidence" value="ECO:0007669"/>
    <property type="project" value="UniProtKB-UniPathway"/>
</dbReference>
<dbReference type="GO" id="GO:0016853">
    <property type="term" value="F:isomerase activity"/>
    <property type="evidence" value="ECO:0007669"/>
    <property type="project" value="UniProtKB-KW"/>
</dbReference>
<comment type="similarity">
    <text evidence="3">In the N-terminal section; belongs to the enoyl-CoA hydratase/isomerase family.</text>
</comment>
<sequence>MATHVHYTLRENTALIRIDNPPVNGLGQAVRAGLQAAFRQAAADPAVETIVLASATGSFSAGADITEFASGGFDAEPELPGLLTEIEESDKLVVAAIDGVALGGGLELALAADYRIAAPGARVGLPEVQLGLIPGAGGTQRLPRLTGAEAALDMITSGKPIDAERGLALGCVDRLCGAEEPLLDAAIAYARDLHRHQAPLRSCAQMSVDMQSLPEDFFAATRSRIAARQRGFLAPLACVDAVEAACTLPLDQGLARERELFARCLASPQARAQQHLFFAERAAARVPGVPRDTAAREVRKVAVIGAGTMGGGIAMNFLNGGIPTVLLDLGEESLQRGVEIIGKNYAISASKGRISDVDVRARLALLQPTTDYADLADADLVIEAVFERMDIKQAVFRQLDAVCKPGAILASNTSTLDVDAIAAATARPGDVIGMHFFSPANVMRLLEVVRGRDSAADAIVTAQKIARRIGKLPVVVGVCFGFVGNRMLEPYGREAMRLVLEGASPAQVDGVLTGFGLAMGLCAMSDLAGIDVGYLTREGNRAAIAHDPGYAIVADRLYQAGHYGQKTGCGFYRYEGRERSENPEVENIAVAAATALGIARREISDEEILERCLYPLINEGAQILDEGIAARASDCDLVYVNGYGFPAWRGGPMQWADEIGLDKVLAGMQRYREQLGEYGETWFRPAPLLQRLAQAGERFADFDARNA</sequence>
<dbReference type="OrthoDB" id="5389341at2"/>
<evidence type="ECO:0000256" key="14">
    <source>
        <dbReference type="RuleBase" id="RU003707"/>
    </source>
</evidence>
<dbReference type="FunFam" id="1.10.1040.50:FF:000006">
    <property type="entry name" value="Peroxisomal bifunctional enzyme"/>
    <property type="match status" value="1"/>
</dbReference>
<evidence type="ECO:0000256" key="13">
    <source>
        <dbReference type="ARBA" id="ARBA00049556"/>
    </source>
</evidence>
<evidence type="ECO:0000256" key="1">
    <source>
        <dbReference type="ARBA" id="ARBA00004275"/>
    </source>
</evidence>
<evidence type="ECO:0000259" key="16">
    <source>
        <dbReference type="Pfam" id="PF02737"/>
    </source>
</evidence>
<proteinExistence type="inferred from homology"/>
<dbReference type="Gene3D" id="3.40.50.720">
    <property type="entry name" value="NAD(P)-binding Rossmann-like Domain"/>
    <property type="match status" value="1"/>
</dbReference>
<dbReference type="Gene3D" id="3.90.226.10">
    <property type="entry name" value="2-enoyl-CoA Hydratase, Chain A, domain 1"/>
    <property type="match status" value="1"/>
</dbReference>
<dbReference type="UniPathway" id="UPA00659"/>
<dbReference type="SUPFAM" id="SSF48179">
    <property type="entry name" value="6-phosphogluconate dehydrogenase C-terminal domain-like"/>
    <property type="match status" value="2"/>
</dbReference>
<evidence type="ECO:0000256" key="3">
    <source>
        <dbReference type="ARBA" id="ARBA00008750"/>
    </source>
</evidence>
<feature type="domain" description="3-hydroxyacyl-CoA dehydrogenase C-terminal" evidence="15">
    <location>
        <begin position="481"/>
        <end position="574"/>
    </location>
</feature>
<feature type="domain" description="3-hydroxyacyl-CoA dehydrogenase C-terminal" evidence="15">
    <location>
        <begin position="608"/>
        <end position="697"/>
    </location>
</feature>
<evidence type="ECO:0000259" key="15">
    <source>
        <dbReference type="Pfam" id="PF00725"/>
    </source>
</evidence>
<evidence type="ECO:0000256" key="8">
    <source>
        <dbReference type="ARBA" id="ARBA00023098"/>
    </source>
</evidence>
<evidence type="ECO:0000256" key="4">
    <source>
        <dbReference type="ARBA" id="ARBA00022832"/>
    </source>
</evidence>
<keyword evidence="18" id="KW-1185">Reference proteome</keyword>
<evidence type="ECO:0000256" key="10">
    <source>
        <dbReference type="ARBA" id="ARBA00023235"/>
    </source>
</evidence>
<evidence type="ECO:0000256" key="7">
    <source>
        <dbReference type="ARBA" id="ARBA00023027"/>
    </source>
</evidence>
<dbReference type="CDD" id="cd06558">
    <property type="entry name" value="crotonase-like"/>
    <property type="match status" value="1"/>
</dbReference>
<evidence type="ECO:0000256" key="9">
    <source>
        <dbReference type="ARBA" id="ARBA00023140"/>
    </source>
</evidence>
<comment type="pathway">
    <text evidence="2">Lipid metabolism; fatty acid beta-oxidation.</text>
</comment>
<keyword evidence="10" id="KW-0413">Isomerase</keyword>
<dbReference type="Proteomes" id="UP000298050">
    <property type="component" value="Unassembled WGS sequence"/>
</dbReference>
<dbReference type="GO" id="GO:0004300">
    <property type="term" value="F:enoyl-CoA hydratase activity"/>
    <property type="evidence" value="ECO:0007669"/>
    <property type="project" value="UniProtKB-ARBA"/>
</dbReference>
<gene>
    <name evidence="17" type="ORF">E4634_09305</name>
</gene>
<keyword evidence="12" id="KW-0511">Multifunctional enzyme</keyword>
<dbReference type="EMBL" id="SRLE01000006">
    <property type="protein sequence ID" value="TGD74305.1"/>
    <property type="molecule type" value="Genomic_DNA"/>
</dbReference>
<dbReference type="SUPFAM" id="SSF51735">
    <property type="entry name" value="NAD(P)-binding Rossmann-fold domains"/>
    <property type="match status" value="1"/>
</dbReference>
<dbReference type="GO" id="GO:0070403">
    <property type="term" value="F:NAD+ binding"/>
    <property type="evidence" value="ECO:0007669"/>
    <property type="project" value="InterPro"/>
</dbReference>
<dbReference type="InterPro" id="IPR008927">
    <property type="entry name" value="6-PGluconate_DH-like_C_sf"/>
</dbReference>
<comment type="subcellular location">
    <subcellularLocation>
        <location evidence="1">Peroxisome</location>
    </subcellularLocation>
</comment>
<keyword evidence="8" id="KW-0443">Lipid metabolism</keyword>
<evidence type="ECO:0000256" key="2">
    <source>
        <dbReference type="ARBA" id="ARBA00005005"/>
    </source>
</evidence>
<keyword evidence="11" id="KW-0456">Lyase</keyword>
<reference evidence="17 18" key="1">
    <citation type="submission" date="2019-04" db="EMBL/GenBank/DDBJ databases">
        <title>Taxonomy of novel Haliea sp. from mangrove soil of West Coast of India.</title>
        <authorList>
            <person name="Verma A."/>
            <person name="Kumar P."/>
            <person name="Krishnamurthi S."/>
        </authorList>
    </citation>
    <scope>NUCLEOTIDE SEQUENCE [LARGE SCALE GENOMIC DNA]</scope>
    <source>
        <strain evidence="17 18">SAOS-164</strain>
    </source>
</reference>
<dbReference type="RefSeq" id="WP_135443119.1">
    <property type="nucleotide sequence ID" value="NZ_SRLE01000006.1"/>
</dbReference>
<dbReference type="Pfam" id="PF00725">
    <property type="entry name" value="3HCDH"/>
    <property type="match status" value="2"/>
</dbReference>
<dbReference type="SUPFAM" id="SSF52096">
    <property type="entry name" value="ClpP/crotonase"/>
    <property type="match status" value="1"/>
</dbReference>
<dbReference type="Pfam" id="PF00378">
    <property type="entry name" value="ECH_1"/>
    <property type="match status" value="1"/>
</dbReference>
<feature type="domain" description="3-hydroxyacyl-CoA dehydrogenase NAD binding" evidence="16">
    <location>
        <begin position="300"/>
        <end position="477"/>
    </location>
</feature>
<keyword evidence="7" id="KW-0520">NAD</keyword>
<comment type="caution">
    <text evidence="17">The sequence shown here is derived from an EMBL/GenBank/DDBJ whole genome shotgun (WGS) entry which is preliminary data.</text>
</comment>
<dbReference type="InterPro" id="IPR001753">
    <property type="entry name" value="Enoyl-CoA_hydra/iso"/>
</dbReference>
<dbReference type="InterPro" id="IPR006108">
    <property type="entry name" value="3HC_DH_C"/>
</dbReference>
<comment type="similarity">
    <text evidence="14">Belongs to the enoyl-CoA hydratase/isomerase family.</text>
</comment>
<dbReference type="InterPro" id="IPR006176">
    <property type="entry name" value="3-OHacyl-CoA_DH_NAD-bd"/>
</dbReference>
<evidence type="ECO:0000313" key="17">
    <source>
        <dbReference type="EMBL" id="TGD74305.1"/>
    </source>
</evidence>
<dbReference type="InterPro" id="IPR036291">
    <property type="entry name" value="NAD(P)-bd_dom_sf"/>
</dbReference>
<dbReference type="FunFam" id="3.40.50.720:FF:000009">
    <property type="entry name" value="Fatty oxidation complex, alpha subunit"/>
    <property type="match status" value="1"/>
</dbReference>
<evidence type="ECO:0000313" key="18">
    <source>
        <dbReference type="Proteomes" id="UP000298050"/>
    </source>
</evidence>
<dbReference type="Pfam" id="PF02737">
    <property type="entry name" value="3HCDH_N"/>
    <property type="match status" value="1"/>
</dbReference>